<dbReference type="EMBL" id="JACHIP010000014">
    <property type="protein sequence ID" value="MBB5060452.1"/>
    <property type="molecule type" value="Genomic_DNA"/>
</dbReference>
<comment type="caution">
    <text evidence="9">The sequence shown here is derived from an EMBL/GenBank/DDBJ whole genome shotgun (WGS) entry which is preliminary data.</text>
</comment>
<dbReference type="GO" id="GO:0003697">
    <property type="term" value="F:single-stranded DNA binding"/>
    <property type="evidence" value="ECO:0007669"/>
    <property type="project" value="InterPro"/>
</dbReference>
<proteinExistence type="inferred from homology"/>
<dbReference type="Gene3D" id="3.90.1680.10">
    <property type="entry name" value="SOS response associated peptidase-like"/>
    <property type="match status" value="1"/>
</dbReference>
<name>A0A7W8E695_9BACT</name>
<gene>
    <name evidence="9" type="ORF">HDF16_005188</name>
</gene>
<evidence type="ECO:0000256" key="5">
    <source>
        <dbReference type="ARBA" id="ARBA00023124"/>
    </source>
</evidence>
<organism evidence="9 10">
    <name type="scientific">Granulicella aggregans</name>
    <dbReference type="NCBI Taxonomy" id="474949"/>
    <lineage>
        <taxon>Bacteria</taxon>
        <taxon>Pseudomonadati</taxon>
        <taxon>Acidobacteriota</taxon>
        <taxon>Terriglobia</taxon>
        <taxon>Terriglobales</taxon>
        <taxon>Acidobacteriaceae</taxon>
        <taxon>Granulicella</taxon>
    </lineage>
</organism>
<dbReference type="GO" id="GO:0106300">
    <property type="term" value="P:protein-DNA covalent cross-linking repair"/>
    <property type="evidence" value="ECO:0007669"/>
    <property type="project" value="InterPro"/>
</dbReference>
<evidence type="ECO:0000256" key="7">
    <source>
        <dbReference type="ARBA" id="ARBA00023239"/>
    </source>
</evidence>
<evidence type="ECO:0000256" key="2">
    <source>
        <dbReference type="ARBA" id="ARBA00022670"/>
    </source>
</evidence>
<evidence type="ECO:0000313" key="9">
    <source>
        <dbReference type="EMBL" id="MBB5060452.1"/>
    </source>
</evidence>
<evidence type="ECO:0000256" key="3">
    <source>
        <dbReference type="ARBA" id="ARBA00022763"/>
    </source>
</evidence>
<dbReference type="RefSeq" id="WP_184222769.1">
    <property type="nucleotide sequence ID" value="NZ_JACHIP010000014.1"/>
</dbReference>
<accession>A0A7W8E695</accession>
<keyword evidence="4 8" id="KW-0378">Hydrolase</keyword>
<dbReference type="Proteomes" id="UP000540989">
    <property type="component" value="Unassembled WGS sequence"/>
</dbReference>
<dbReference type="PANTHER" id="PTHR13604">
    <property type="entry name" value="DC12-RELATED"/>
    <property type="match status" value="1"/>
</dbReference>
<keyword evidence="5" id="KW-0190">Covalent protein-DNA linkage</keyword>
<dbReference type="GO" id="GO:0006508">
    <property type="term" value="P:proteolysis"/>
    <property type="evidence" value="ECO:0007669"/>
    <property type="project" value="UniProtKB-KW"/>
</dbReference>
<evidence type="ECO:0000256" key="6">
    <source>
        <dbReference type="ARBA" id="ARBA00023125"/>
    </source>
</evidence>
<dbReference type="AlphaFoldDB" id="A0A7W8E695"/>
<evidence type="ECO:0000256" key="1">
    <source>
        <dbReference type="ARBA" id="ARBA00008136"/>
    </source>
</evidence>
<dbReference type="PANTHER" id="PTHR13604:SF0">
    <property type="entry name" value="ABASIC SITE PROCESSING PROTEIN HMCES"/>
    <property type="match status" value="1"/>
</dbReference>
<dbReference type="GO" id="GO:0016829">
    <property type="term" value="F:lyase activity"/>
    <property type="evidence" value="ECO:0007669"/>
    <property type="project" value="UniProtKB-KW"/>
</dbReference>
<dbReference type="SUPFAM" id="SSF143081">
    <property type="entry name" value="BB1717-like"/>
    <property type="match status" value="1"/>
</dbReference>
<sequence>MCGRYGRRGDKQKIAEQFNVSGELPDMAFPVADYNIAPSTDQPIIRQNRETGERELVMARWGLIPFFTKSAADIKNLRTINARADKVESSPSWREPMKKRRCLVPASWIYEWPEAGKPPKQPYRMEMSNGNTFAIAGLWDAWKDDTGRWIQSFAMVTTEANELMAQIHSRIPVMLHARDYDRWLDRGETERLPVDLLRPYEAEAMEMHEANPMVGKPSNNGPDMIANPGASLATFPVRSSVG</sequence>
<dbReference type="Pfam" id="PF02586">
    <property type="entry name" value="SRAP"/>
    <property type="match status" value="1"/>
</dbReference>
<protein>
    <recommendedName>
        <fullName evidence="8">Abasic site processing protein</fullName>
        <ecNumber evidence="8">3.4.-.-</ecNumber>
    </recommendedName>
</protein>
<evidence type="ECO:0000256" key="4">
    <source>
        <dbReference type="ARBA" id="ARBA00022801"/>
    </source>
</evidence>
<dbReference type="GO" id="GO:0008233">
    <property type="term" value="F:peptidase activity"/>
    <property type="evidence" value="ECO:0007669"/>
    <property type="project" value="UniProtKB-KW"/>
</dbReference>
<dbReference type="EC" id="3.4.-.-" evidence="8"/>
<dbReference type="InterPro" id="IPR003738">
    <property type="entry name" value="SRAP"/>
</dbReference>
<keyword evidence="7" id="KW-0456">Lyase</keyword>
<keyword evidence="2 8" id="KW-0645">Protease</keyword>
<keyword evidence="3" id="KW-0227">DNA damage</keyword>
<keyword evidence="6" id="KW-0238">DNA-binding</keyword>
<dbReference type="InterPro" id="IPR036590">
    <property type="entry name" value="SRAP-like"/>
</dbReference>
<keyword evidence="10" id="KW-1185">Reference proteome</keyword>
<reference evidence="9 10" key="1">
    <citation type="submission" date="2020-08" db="EMBL/GenBank/DDBJ databases">
        <title>Genomic Encyclopedia of Type Strains, Phase IV (KMG-V): Genome sequencing to study the core and pangenomes of soil and plant-associated prokaryotes.</title>
        <authorList>
            <person name="Whitman W."/>
        </authorList>
    </citation>
    <scope>NUCLEOTIDE SEQUENCE [LARGE SCALE GENOMIC DNA]</scope>
    <source>
        <strain evidence="9 10">M8UP14</strain>
    </source>
</reference>
<comment type="similarity">
    <text evidence="1 8">Belongs to the SOS response-associated peptidase family.</text>
</comment>
<evidence type="ECO:0000313" key="10">
    <source>
        <dbReference type="Proteomes" id="UP000540989"/>
    </source>
</evidence>
<evidence type="ECO:0000256" key="8">
    <source>
        <dbReference type="RuleBase" id="RU364100"/>
    </source>
</evidence>